<gene>
    <name evidence="2" type="ORF">BECKFW1821C_GA0114237_101633</name>
</gene>
<sequence>MTKQQNDNSQNQSKYPNQTKPEPKFRRRKETLSSRGEARDLVIFFSMYFHSRLGWDEERIPTWTCIDTGLLGFALAGSPQPTLAS</sequence>
<evidence type="ECO:0000256" key="1">
    <source>
        <dbReference type="SAM" id="MobiDB-lite"/>
    </source>
</evidence>
<proteinExistence type="predicted"/>
<reference evidence="2" key="1">
    <citation type="submission" date="2019-02" db="EMBL/GenBank/DDBJ databases">
        <authorList>
            <person name="Gruber-Vodicka R. H."/>
            <person name="Seah K. B. B."/>
        </authorList>
    </citation>
    <scope>NUCLEOTIDE SEQUENCE</scope>
    <source>
        <strain evidence="2">BECK_BZ131</strain>
    </source>
</reference>
<organism evidence="2">
    <name type="scientific">Candidatus Kentrum sp. FW</name>
    <dbReference type="NCBI Taxonomy" id="2126338"/>
    <lineage>
        <taxon>Bacteria</taxon>
        <taxon>Pseudomonadati</taxon>
        <taxon>Pseudomonadota</taxon>
        <taxon>Gammaproteobacteria</taxon>
        <taxon>Candidatus Kentrum</taxon>
    </lineage>
</organism>
<accession>A0A450TM96</accession>
<name>A0A450TM96_9GAMM</name>
<dbReference type="EMBL" id="CAADFE010000016">
    <property type="protein sequence ID" value="VFJ68840.1"/>
    <property type="molecule type" value="Genomic_DNA"/>
</dbReference>
<protein>
    <submittedName>
        <fullName evidence="2">Uncharacterized protein</fullName>
    </submittedName>
</protein>
<dbReference type="AlphaFoldDB" id="A0A450TM96"/>
<feature type="region of interest" description="Disordered" evidence="1">
    <location>
        <begin position="1"/>
        <end position="34"/>
    </location>
</feature>
<evidence type="ECO:0000313" key="2">
    <source>
        <dbReference type="EMBL" id="VFJ68840.1"/>
    </source>
</evidence>
<feature type="compositionally biased region" description="Low complexity" evidence="1">
    <location>
        <begin position="1"/>
        <end position="13"/>
    </location>
</feature>